<accession>A0A165A0D5</accession>
<keyword evidence="3" id="KW-0498">Mitosis</keyword>
<organism evidence="10 11">
    <name type="scientific">Sistotremastrum niveocremeum HHB9708</name>
    <dbReference type="NCBI Taxonomy" id="1314777"/>
    <lineage>
        <taxon>Eukaryota</taxon>
        <taxon>Fungi</taxon>
        <taxon>Dikarya</taxon>
        <taxon>Basidiomycota</taxon>
        <taxon>Agaricomycotina</taxon>
        <taxon>Agaricomycetes</taxon>
        <taxon>Sistotremastrales</taxon>
        <taxon>Sistotremastraceae</taxon>
        <taxon>Sertulicium</taxon>
        <taxon>Sertulicium niveocremeum</taxon>
    </lineage>
</organism>
<reference evidence="10 11" key="1">
    <citation type="journal article" date="2016" name="Mol. Biol. Evol.">
        <title>Comparative Genomics of Early-Diverging Mushroom-Forming Fungi Provides Insights into the Origins of Lignocellulose Decay Capabilities.</title>
        <authorList>
            <person name="Nagy L.G."/>
            <person name="Riley R."/>
            <person name="Tritt A."/>
            <person name="Adam C."/>
            <person name="Daum C."/>
            <person name="Floudas D."/>
            <person name="Sun H."/>
            <person name="Yadav J.S."/>
            <person name="Pangilinan J."/>
            <person name="Larsson K.H."/>
            <person name="Matsuura K."/>
            <person name="Barry K."/>
            <person name="Labutti K."/>
            <person name="Kuo R."/>
            <person name="Ohm R.A."/>
            <person name="Bhattacharya S.S."/>
            <person name="Shirouzu T."/>
            <person name="Yoshinaga Y."/>
            <person name="Martin F.M."/>
            <person name="Grigoriev I.V."/>
            <person name="Hibbett D.S."/>
        </authorList>
    </citation>
    <scope>NUCLEOTIDE SEQUENCE [LARGE SCALE GENOMIC DNA]</scope>
    <source>
        <strain evidence="10 11">HHB9708</strain>
    </source>
</reference>
<dbReference type="PROSITE" id="PS50005">
    <property type="entry name" value="TPR"/>
    <property type="match status" value="3"/>
</dbReference>
<name>A0A165A0D5_9AGAM</name>
<feature type="region of interest" description="Disordered" evidence="8">
    <location>
        <begin position="38"/>
        <end position="77"/>
    </location>
</feature>
<evidence type="ECO:0000256" key="2">
    <source>
        <dbReference type="ARBA" id="ARBA00022737"/>
    </source>
</evidence>
<feature type="repeat" description="TPR" evidence="7">
    <location>
        <begin position="359"/>
        <end position="392"/>
    </location>
</feature>
<dbReference type="PANTHER" id="PTHR12558:SF10">
    <property type="entry name" value="CELL DIVISION CYCLE PROTEIN 23 HOMOLOG"/>
    <property type="match status" value="1"/>
</dbReference>
<evidence type="ECO:0000313" key="10">
    <source>
        <dbReference type="EMBL" id="KZS98314.1"/>
    </source>
</evidence>
<keyword evidence="5 7" id="KW-0802">TPR repeat</keyword>
<evidence type="ECO:0000256" key="4">
    <source>
        <dbReference type="ARBA" id="ARBA00022786"/>
    </source>
</evidence>
<keyword evidence="6" id="KW-0131">Cell cycle</keyword>
<feature type="domain" description="Cdc23" evidence="9">
    <location>
        <begin position="6"/>
        <end position="264"/>
    </location>
</feature>
<gene>
    <name evidence="10" type="ORF">SISNIDRAFT_481069</name>
</gene>
<evidence type="ECO:0000313" key="11">
    <source>
        <dbReference type="Proteomes" id="UP000076722"/>
    </source>
</evidence>
<evidence type="ECO:0000256" key="1">
    <source>
        <dbReference type="ARBA" id="ARBA00022618"/>
    </source>
</evidence>
<dbReference type="Pfam" id="PF04049">
    <property type="entry name" value="ANAPC8"/>
    <property type="match status" value="1"/>
</dbReference>
<evidence type="ECO:0000256" key="6">
    <source>
        <dbReference type="ARBA" id="ARBA00023306"/>
    </source>
</evidence>
<dbReference type="STRING" id="1314777.A0A165A0D5"/>
<dbReference type="InterPro" id="IPR019734">
    <property type="entry name" value="TPR_rpt"/>
</dbReference>
<dbReference type="PANTHER" id="PTHR12558">
    <property type="entry name" value="CELL DIVISION CYCLE 16,23,27"/>
    <property type="match status" value="1"/>
</dbReference>
<feature type="repeat" description="TPR" evidence="7">
    <location>
        <begin position="325"/>
        <end position="358"/>
    </location>
</feature>
<proteinExistence type="predicted"/>
<dbReference type="GO" id="GO:0045842">
    <property type="term" value="P:positive regulation of mitotic metaphase/anaphase transition"/>
    <property type="evidence" value="ECO:0007669"/>
    <property type="project" value="TreeGrafter"/>
</dbReference>
<feature type="repeat" description="TPR" evidence="7">
    <location>
        <begin position="393"/>
        <end position="426"/>
    </location>
</feature>
<sequence>MNAADRSALKQAIKDCSDRGLYSATKWAAELFASTRPTNTRTQPASHFMTSTPARTAQPRPSMSFEMDTTPEEDISEEEEDAFRIARCYFDSRELERTTFTLKSCRSPKARFVRSYAQFLSTERKALDEWNALDSTRQQPPTPVNHDLSDILRDLQEPLDPFLLFLKGTLLYRLKRRAEAIECLIRSVTAYSWNWSAWIQLSQCLEDAEECAGIQPLLPDHPATQMFLIRIMIEMHSPSEEELEMVDKLLERFPTSLYLLSQKAHILYLQRDFQAAEQIYDDIIKTDPYRIDDIHIFSDILYVTGNRTKLSKLAHNFLALDKDRPEVCCFVGNHYSLRAEHDKAIRYFRRAVQLDRTCLSAWTLMGHEYIEMKNSQAAIEAYRRAVDVNRRDYRAWFGLGQAYELLSMHQYALHYYQRATALRPYDVRIWNAMAKCYADLGRAQEAIDCYKRALIGADPQEITINGKIAALYEAIGDGSQAAAYHQHIVEVARADEKRSVLEYAKSCFYVASHEFRLLEAFVAQSPGERQVRRPNVVLALEYLEIVVNSHTEEGAAAQDMIRKVKERIALLGGF</sequence>
<dbReference type="AlphaFoldDB" id="A0A165A0D5"/>
<dbReference type="OrthoDB" id="10262026at2759"/>
<dbReference type="GO" id="GO:0051301">
    <property type="term" value="P:cell division"/>
    <property type="evidence" value="ECO:0007669"/>
    <property type="project" value="UniProtKB-KW"/>
</dbReference>
<keyword evidence="1 10" id="KW-0132">Cell division</keyword>
<protein>
    <submittedName>
        <fullName evidence="10">Cell division control protein 23</fullName>
    </submittedName>
</protein>
<dbReference type="GO" id="GO:0031145">
    <property type="term" value="P:anaphase-promoting complex-dependent catabolic process"/>
    <property type="evidence" value="ECO:0007669"/>
    <property type="project" value="TreeGrafter"/>
</dbReference>
<feature type="compositionally biased region" description="Polar residues" evidence="8">
    <location>
        <begin position="38"/>
        <end position="61"/>
    </location>
</feature>
<evidence type="ECO:0000256" key="7">
    <source>
        <dbReference type="PROSITE-ProRule" id="PRU00339"/>
    </source>
</evidence>
<dbReference type="EMBL" id="KV419395">
    <property type="protein sequence ID" value="KZS98314.1"/>
    <property type="molecule type" value="Genomic_DNA"/>
</dbReference>
<dbReference type="SMART" id="SM00028">
    <property type="entry name" value="TPR"/>
    <property type="match status" value="7"/>
</dbReference>
<dbReference type="InterPro" id="IPR011990">
    <property type="entry name" value="TPR-like_helical_dom_sf"/>
</dbReference>
<dbReference type="InterPro" id="IPR007192">
    <property type="entry name" value="APC8"/>
</dbReference>
<dbReference type="Pfam" id="PF13432">
    <property type="entry name" value="TPR_16"/>
    <property type="match status" value="2"/>
</dbReference>
<dbReference type="Gene3D" id="1.25.40.10">
    <property type="entry name" value="Tetratricopeptide repeat domain"/>
    <property type="match status" value="3"/>
</dbReference>
<keyword evidence="4" id="KW-0833">Ubl conjugation pathway</keyword>
<evidence type="ECO:0000259" key="9">
    <source>
        <dbReference type="Pfam" id="PF04049"/>
    </source>
</evidence>
<dbReference type="Proteomes" id="UP000076722">
    <property type="component" value="Unassembled WGS sequence"/>
</dbReference>
<dbReference type="GO" id="GO:0016567">
    <property type="term" value="P:protein ubiquitination"/>
    <property type="evidence" value="ECO:0007669"/>
    <property type="project" value="TreeGrafter"/>
</dbReference>
<dbReference type="SUPFAM" id="SSF48452">
    <property type="entry name" value="TPR-like"/>
    <property type="match status" value="1"/>
</dbReference>
<dbReference type="GO" id="GO:0005680">
    <property type="term" value="C:anaphase-promoting complex"/>
    <property type="evidence" value="ECO:0007669"/>
    <property type="project" value="InterPro"/>
</dbReference>
<keyword evidence="11" id="KW-1185">Reference proteome</keyword>
<keyword evidence="2" id="KW-0677">Repeat</keyword>
<evidence type="ECO:0000256" key="3">
    <source>
        <dbReference type="ARBA" id="ARBA00022776"/>
    </source>
</evidence>
<evidence type="ECO:0000256" key="8">
    <source>
        <dbReference type="SAM" id="MobiDB-lite"/>
    </source>
</evidence>
<evidence type="ECO:0000256" key="5">
    <source>
        <dbReference type="ARBA" id="ARBA00022803"/>
    </source>
</evidence>